<dbReference type="InterPro" id="IPR016120">
    <property type="entry name" value="Sig_transdc_His_kin_SpoOB"/>
</dbReference>
<dbReference type="InterPro" id="IPR016122">
    <property type="entry name" value="SpoOB_C"/>
</dbReference>
<accession>A0A516KHA0</accession>
<dbReference type="OrthoDB" id="2375606at2"/>
<evidence type="ECO:0000256" key="2">
    <source>
        <dbReference type="ARBA" id="ARBA00022679"/>
    </source>
</evidence>
<dbReference type="InterPro" id="IPR039506">
    <property type="entry name" value="SPOB_a"/>
</dbReference>
<dbReference type="Pfam" id="PF14689">
    <property type="entry name" value="SPOB_a"/>
    <property type="match status" value="1"/>
</dbReference>
<evidence type="ECO:0000313" key="6">
    <source>
        <dbReference type="EMBL" id="QDP40736.1"/>
    </source>
</evidence>
<dbReference type="InterPro" id="IPR037100">
    <property type="entry name" value="Spo0B_C_sf"/>
</dbReference>
<evidence type="ECO:0000313" key="7">
    <source>
        <dbReference type="Proteomes" id="UP000315215"/>
    </source>
</evidence>
<feature type="domain" description="Sporulation initiation phosphotransferase B C-terminal" evidence="4">
    <location>
        <begin position="62"/>
        <end position="166"/>
    </location>
</feature>
<name>A0A516KHA0_9BACI</name>
<evidence type="ECO:0008006" key="8">
    <source>
        <dbReference type="Google" id="ProtNLM"/>
    </source>
</evidence>
<dbReference type="SUPFAM" id="SSF55890">
    <property type="entry name" value="Sporulation response regulatory protein Spo0B"/>
    <property type="match status" value="1"/>
</dbReference>
<evidence type="ECO:0000259" key="5">
    <source>
        <dbReference type="Pfam" id="PF14689"/>
    </source>
</evidence>
<dbReference type="Pfam" id="PF14682">
    <property type="entry name" value="SPOB_ab"/>
    <property type="match status" value="1"/>
</dbReference>
<keyword evidence="7" id="KW-1185">Reference proteome</keyword>
<dbReference type="GO" id="GO:0000155">
    <property type="term" value="F:phosphorelay sensor kinase activity"/>
    <property type="evidence" value="ECO:0007669"/>
    <property type="project" value="InterPro"/>
</dbReference>
<protein>
    <recommendedName>
        <fullName evidence="8">SpoOB alpha-helical domain-containing protein</fullName>
    </recommendedName>
</protein>
<dbReference type="AlphaFoldDB" id="A0A516KHA0"/>
<gene>
    <name evidence="6" type="ORF">FN924_11385</name>
</gene>
<reference evidence="6 7" key="1">
    <citation type="submission" date="2019-07" db="EMBL/GenBank/DDBJ databases">
        <authorList>
            <person name="Li J."/>
        </authorList>
    </citation>
    <scope>NUCLEOTIDE SEQUENCE [LARGE SCALE GENOMIC DNA]</scope>
    <source>
        <strain evidence="6 7">TKL69</strain>
    </source>
</reference>
<organism evidence="6 7">
    <name type="scientific">Radiobacillus deserti</name>
    <dbReference type="NCBI Taxonomy" id="2594883"/>
    <lineage>
        <taxon>Bacteria</taxon>
        <taxon>Bacillati</taxon>
        <taxon>Bacillota</taxon>
        <taxon>Bacilli</taxon>
        <taxon>Bacillales</taxon>
        <taxon>Bacillaceae</taxon>
        <taxon>Radiobacillus</taxon>
    </lineage>
</organism>
<dbReference type="EMBL" id="CP041666">
    <property type="protein sequence ID" value="QDP40736.1"/>
    <property type="molecule type" value="Genomic_DNA"/>
</dbReference>
<sequence>MKDEEKIVELLSFYRHDWLNDLQLLMGYASMGKMDKVRDKIEAAIEAAKMERRISNLNMSKTALWVISFNWYHSNFRLTFSVFKDYGNLSMFDESIHKQAVEFVQVLERCSDEMEMYEGTFLIQPFNEERTEVILSFQGKFSEEESLRSALDTPDLENVIVEKEEEEIMTCSMSWICDSK</sequence>
<keyword evidence="3" id="KW-0418">Kinase</keyword>
<feature type="domain" description="SpoOB alpha-helical" evidence="5">
    <location>
        <begin position="3"/>
        <end position="57"/>
    </location>
</feature>
<evidence type="ECO:0000259" key="4">
    <source>
        <dbReference type="Pfam" id="PF14682"/>
    </source>
</evidence>
<proteinExistence type="predicted"/>
<dbReference type="Gene3D" id="3.30.565.30">
    <property type="entry name" value="Sporulation initiation phosphotransferase B (SpoOB), C-terminal domain"/>
    <property type="match status" value="1"/>
</dbReference>
<dbReference type="Proteomes" id="UP000315215">
    <property type="component" value="Chromosome"/>
</dbReference>
<dbReference type="RefSeq" id="WP_143894576.1">
    <property type="nucleotide sequence ID" value="NZ_CP041666.1"/>
</dbReference>
<evidence type="ECO:0000256" key="1">
    <source>
        <dbReference type="ARBA" id="ARBA00022553"/>
    </source>
</evidence>
<dbReference type="KEGG" id="aqt:FN924_11385"/>
<evidence type="ECO:0000256" key="3">
    <source>
        <dbReference type="ARBA" id="ARBA00022777"/>
    </source>
</evidence>
<keyword evidence="2" id="KW-0808">Transferase</keyword>
<keyword evidence="1" id="KW-0597">Phosphoprotein</keyword>
<dbReference type="Gene3D" id="1.10.287.130">
    <property type="match status" value="1"/>
</dbReference>